<protein>
    <submittedName>
        <fullName evidence="1 3">Uncharacterized protein</fullName>
    </submittedName>
</protein>
<organism evidence="1">
    <name type="scientific">Eremomyces bilateralis CBS 781.70</name>
    <dbReference type="NCBI Taxonomy" id="1392243"/>
    <lineage>
        <taxon>Eukaryota</taxon>
        <taxon>Fungi</taxon>
        <taxon>Dikarya</taxon>
        <taxon>Ascomycota</taxon>
        <taxon>Pezizomycotina</taxon>
        <taxon>Dothideomycetes</taxon>
        <taxon>Dothideomycetes incertae sedis</taxon>
        <taxon>Eremomycetales</taxon>
        <taxon>Eremomycetaceae</taxon>
        <taxon>Eremomyces</taxon>
    </lineage>
</organism>
<evidence type="ECO:0000313" key="1">
    <source>
        <dbReference type="EMBL" id="KAF1811354.1"/>
    </source>
</evidence>
<evidence type="ECO:0000313" key="2">
    <source>
        <dbReference type="Proteomes" id="UP000504638"/>
    </source>
</evidence>
<gene>
    <name evidence="1 3" type="ORF">P152DRAFT_70693</name>
</gene>
<sequence>MGYLSGGYASGHYIFRSTSLPPPYGAAAAQKGTSNLAPGTPELDLLWGTLDLYIACVVRQSFHQEFRYDEIVGLLPHPNNLAFACHFRLSVLQILRWTIELAIFVVVGGRGENLEQTLVPRPSHTSPCIPARRGAGIIVHVVLSHEIRCRQNPLPAAGSESSRTQRTVRGRIDLPRQRGGYGIE</sequence>
<dbReference type="RefSeq" id="XP_033532985.1">
    <property type="nucleotide sequence ID" value="XM_033683184.1"/>
</dbReference>
<accession>A0A6G1FZX4</accession>
<reference evidence="1 3" key="1">
    <citation type="submission" date="2020-01" db="EMBL/GenBank/DDBJ databases">
        <authorList>
            <consortium name="DOE Joint Genome Institute"/>
            <person name="Haridas S."/>
            <person name="Albert R."/>
            <person name="Binder M."/>
            <person name="Bloem J."/>
            <person name="Labutti K."/>
            <person name="Salamov A."/>
            <person name="Andreopoulos B."/>
            <person name="Baker S.E."/>
            <person name="Barry K."/>
            <person name="Bills G."/>
            <person name="Bluhm B.H."/>
            <person name="Cannon C."/>
            <person name="Castanera R."/>
            <person name="Culley D.E."/>
            <person name="Daum C."/>
            <person name="Ezra D."/>
            <person name="Gonzalez J.B."/>
            <person name="Henrissat B."/>
            <person name="Kuo A."/>
            <person name="Liang C."/>
            <person name="Lipzen A."/>
            <person name="Lutzoni F."/>
            <person name="Magnuson J."/>
            <person name="Mondo S."/>
            <person name="Nolan M."/>
            <person name="Ohm R."/>
            <person name="Pangilinan J."/>
            <person name="Park H.-J."/>
            <person name="Ramirez L."/>
            <person name="Alfaro M."/>
            <person name="Sun H."/>
            <person name="Tritt A."/>
            <person name="Yoshinaga Y."/>
            <person name="Zwiers L.-H."/>
            <person name="Turgeon B.G."/>
            <person name="Goodwin S.B."/>
            <person name="Spatafora J.W."/>
            <person name="Crous P.W."/>
            <person name="Grigoriev I.V."/>
        </authorList>
    </citation>
    <scope>NUCLEOTIDE SEQUENCE</scope>
    <source>
        <strain evidence="1 3">CBS 781.70</strain>
    </source>
</reference>
<reference evidence="3" key="3">
    <citation type="submission" date="2025-04" db="UniProtKB">
        <authorList>
            <consortium name="RefSeq"/>
        </authorList>
    </citation>
    <scope>IDENTIFICATION</scope>
    <source>
        <strain evidence="3">CBS 781.70</strain>
    </source>
</reference>
<proteinExistence type="predicted"/>
<reference evidence="3" key="2">
    <citation type="submission" date="2020-04" db="EMBL/GenBank/DDBJ databases">
        <authorList>
            <consortium name="NCBI Genome Project"/>
        </authorList>
    </citation>
    <scope>NUCLEOTIDE SEQUENCE</scope>
    <source>
        <strain evidence="3">CBS 781.70</strain>
    </source>
</reference>
<dbReference type="GeneID" id="54423754"/>
<dbReference type="AlphaFoldDB" id="A0A6G1FZX4"/>
<dbReference type="EMBL" id="ML975162">
    <property type="protein sequence ID" value="KAF1811354.1"/>
    <property type="molecule type" value="Genomic_DNA"/>
</dbReference>
<keyword evidence="2" id="KW-1185">Reference proteome</keyword>
<evidence type="ECO:0000313" key="3">
    <source>
        <dbReference type="RefSeq" id="XP_033532985.1"/>
    </source>
</evidence>
<name>A0A6G1FZX4_9PEZI</name>
<dbReference type="Proteomes" id="UP000504638">
    <property type="component" value="Unplaced"/>
</dbReference>